<dbReference type="EMBL" id="MU005583">
    <property type="protein sequence ID" value="KAF2683653.1"/>
    <property type="molecule type" value="Genomic_DNA"/>
</dbReference>
<reference evidence="3" key="1">
    <citation type="journal article" date="2020" name="Stud. Mycol.">
        <title>101 Dothideomycetes genomes: a test case for predicting lifestyles and emergence of pathogens.</title>
        <authorList>
            <person name="Haridas S."/>
            <person name="Albert R."/>
            <person name="Binder M."/>
            <person name="Bloem J."/>
            <person name="Labutti K."/>
            <person name="Salamov A."/>
            <person name="Andreopoulos B."/>
            <person name="Baker S."/>
            <person name="Barry K."/>
            <person name="Bills G."/>
            <person name="Bluhm B."/>
            <person name="Cannon C."/>
            <person name="Castanera R."/>
            <person name="Culley D."/>
            <person name="Daum C."/>
            <person name="Ezra D."/>
            <person name="Gonzalez J."/>
            <person name="Henrissat B."/>
            <person name="Kuo A."/>
            <person name="Liang C."/>
            <person name="Lipzen A."/>
            <person name="Lutzoni F."/>
            <person name="Magnuson J."/>
            <person name="Mondo S."/>
            <person name="Nolan M."/>
            <person name="Ohm R."/>
            <person name="Pangilinan J."/>
            <person name="Park H.-J."/>
            <person name="Ramirez L."/>
            <person name="Alfaro M."/>
            <person name="Sun H."/>
            <person name="Tritt A."/>
            <person name="Yoshinaga Y."/>
            <person name="Zwiers L.-H."/>
            <person name="Turgeon B."/>
            <person name="Goodwin S."/>
            <person name="Spatafora J."/>
            <person name="Crous P."/>
            <person name="Grigoriev I."/>
        </authorList>
    </citation>
    <scope>NUCLEOTIDE SEQUENCE</scope>
    <source>
        <strain evidence="3">CBS 122367</strain>
    </source>
</reference>
<dbReference type="Pfam" id="PF01926">
    <property type="entry name" value="MMR_HSR1"/>
    <property type="match status" value="1"/>
</dbReference>
<protein>
    <submittedName>
        <fullName evidence="3">P-loop containing nucleoside triphosphate hydrolase protein</fullName>
    </submittedName>
</protein>
<name>A0A6G1J0A9_9PLEO</name>
<sequence length="267" mass="30206">VLGGTGVGKSSFINVAAGTHDNRVGLGLSSETRGFSITNFEQNGIRFCVVDTPGFDDTSRTDVEILIELANFLESRFRAQFLFSGIVYMHRITDVRFTGSHRKQIQYLRKLCGTQTLRKVVFVTSFWDQVKGEVAEQREAELRDNFLAEEINNGAKMMRSDGSRESAISALATCGGSKVVLQVQQELVEEKKPFYRTAIGVELQADIIQRRESIQKVREELGKQLDKETRLEKAELLKAEMERLRKQLVELGFAEKSMQSYKRSHTS</sequence>
<accession>A0A6G1J0A9</accession>
<dbReference type="CDD" id="cd00882">
    <property type="entry name" value="Ras_like_GTPase"/>
    <property type="match status" value="1"/>
</dbReference>
<dbReference type="Gene3D" id="3.40.50.300">
    <property type="entry name" value="P-loop containing nucleotide triphosphate hydrolases"/>
    <property type="match status" value="1"/>
</dbReference>
<evidence type="ECO:0000259" key="2">
    <source>
        <dbReference type="Pfam" id="PF01926"/>
    </source>
</evidence>
<dbReference type="GO" id="GO:0005525">
    <property type="term" value="F:GTP binding"/>
    <property type="evidence" value="ECO:0007669"/>
    <property type="project" value="InterPro"/>
</dbReference>
<dbReference type="InterPro" id="IPR006073">
    <property type="entry name" value="GTP-bd"/>
</dbReference>
<proteinExistence type="predicted"/>
<dbReference type="InterPro" id="IPR027417">
    <property type="entry name" value="P-loop_NTPase"/>
</dbReference>
<organism evidence="3 4">
    <name type="scientific">Lentithecium fluviatile CBS 122367</name>
    <dbReference type="NCBI Taxonomy" id="1168545"/>
    <lineage>
        <taxon>Eukaryota</taxon>
        <taxon>Fungi</taxon>
        <taxon>Dikarya</taxon>
        <taxon>Ascomycota</taxon>
        <taxon>Pezizomycotina</taxon>
        <taxon>Dothideomycetes</taxon>
        <taxon>Pleosporomycetidae</taxon>
        <taxon>Pleosporales</taxon>
        <taxon>Massarineae</taxon>
        <taxon>Lentitheciaceae</taxon>
        <taxon>Lentithecium</taxon>
    </lineage>
</organism>
<keyword evidence="4" id="KW-1185">Reference proteome</keyword>
<dbReference type="OrthoDB" id="8954335at2759"/>
<dbReference type="GO" id="GO:0016787">
    <property type="term" value="F:hydrolase activity"/>
    <property type="evidence" value="ECO:0007669"/>
    <property type="project" value="UniProtKB-KW"/>
</dbReference>
<evidence type="ECO:0000256" key="1">
    <source>
        <dbReference type="SAM" id="Coils"/>
    </source>
</evidence>
<feature type="coiled-coil region" evidence="1">
    <location>
        <begin position="227"/>
        <end position="254"/>
    </location>
</feature>
<keyword evidence="3" id="KW-0378">Hydrolase</keyword>
<keyword evidence="1" id="KW-0175">Coiled coil</keyword>
<dbReference type="SUPFAM" id="SSF52540">
    <property type="entry name" value="P-loop containing nucleoside triphosphate hydrolases"/>
    <property type="match status" value="1"/>
</dbReference>
<dbReference type="AlphaFoldDB" id="A0A6G1J0A9"/>
<feature type="non-terminal residue" evidence="3">
    <location>
        <position position="1"/>
    </location>
</feature>
<dbReference type="Proteomes" id="UP000799291">
    <property type="component" value="Unassembled WGS sequence"/>
</dbReference>
<gene>
    <name evidence="3" type="ORF">K458DRAFT_304322</name>
</gene>
<feature type="domain" description="G" evidence="2">
    <location>
        <begin position="2"/>
        <end position="63"/>
    </location>
</feature>
<evidence type="ECO:0000313" key="3">
    <source>
        <dbReference type="EMBL" id="KAF2683653.1"/>
    </source>
</evidence>
<evidence type="ECO:0000313" key="4">
    <source>
        <dbReference type="Proteomes" id="UP000799291"/>
    </source>
</evidence>